<name>A0A8J8FJS5_9BACT</name>
<evidence type="ECO:0000256" key="1">
    <source>
        <dbReference type="SAM" id="Phobius"/>
    </source>
</evidence>
<keyword evidence="1" id="KW-0812">Transmembrane</keyword>
<comment type="caution">
    <text evidence="2">The sequence shown here is derived from an EMBL/GenBank/DDBJ whole genome shotgun (WGS) entry which is preliminary data.</text>
</comment>
<keyword evidence="1" id="KW-1133">Transmembrane helix</keyword>
<evidence type="ECO:0000313" key="2">
    <source>
        <dbReference type="EMBL" id="NNV57151.1"/>
    </source>
</evidence>
<reference evidence="2" key="1">
    <citation type="submission" date="2019-10" db="EMBL/GenBank/DDBJ databases">
        <title>Draft genome sequence of Panacibacter sp. KCS-6.</title>
        <authorList>
            <person name="Yim K.J."/>
        </authorList>
    </citation>
    <scope>NUCLEOTIDE SEQUENCE</scope>
    <source>
        <strain evidence="2">KCS-6</strain>
    </source>
</reference>
<protein>
    <submittedName>
        <fullName evidence="2">Uncharacterized protein</fullName>
    </submittedName>
</protein>
<keyword evidence="1" id="KW-0472">Membrane</keyword>
<dbReference type="AlphaFoldDB" id="A0A8J8FJS5"/>
<dbReference type="Proteomes" id="UP000598971">
    <property type="component" value="Unassembled WGS sequence"/>
</dbReference>
<gene>
    <name evidence="2" type="ORF">GD597_16880</name>
</gene>
<accession>A0A8J8FJS5</accession>
<evidence type="ECO:0000313" key="3">
    <source>
        <dbReference type="Proteomes" id="UP000598971"/>
    </source>
</evidence>
<dbReference type="RefSeq" id="WP_171609100.1">
    <property type="nucleotide sequence ID" value="NZ_WHPF01000013.1"/>
</dbReference>
<organism evidence="2 3">
    <name type="scientific">Limnovirga soli</name>
    <dbReference type="NCBI Taxonomy" id="2656915"/>
    <lineage>
        <taxon>Bacteria</taxon>
        <taxon>Pseudomonadati</taxon>
        <taxon>Bacteroidota</taxon>
        <taxon>Chitinophagia</taxon>
        <taxon>Chitinophagales</taxon>
        <taxon>Chitinophagaceae</taxon>
        <taxon>Limnovirga</taxon>
    </lineage>
</organism>
<dbReference type="EMBL" id="WHPF01000013">
    <property type="protein sequence ID" value="NNV57151.1"/>
    <property type="molecule type" value="Genomic_DNA"/>
</dbReference>
<keyword evidence="3" id="KW-1185">Reference proteome</keyword>
<proteinExistence type="predicted"/>
<feature type="transmembrane region" description="Helical" evidence="1">
    <location>
        <begin position="40"/>
        <end position="59"/>
    </location>
</feature>
<sequence>MQTAIYQRSTQDYANLFLFKQANNKPKKVRAKSRLAKRKSLLVFLVSYFVGLAYVLYAIL</sequence>